<feature type="region of interest" description="Disordered" evidence="2">
    <location>
        <begin position="314"/>
        <end position="392"/>
    </location>
</feature>
<dbReference type="GO" id="GO:0051225">
    <property type="term" value="P:spindle assembly"/>
    <property type="evidence" value="ECO:0007669"/>
    <property type="project" value="TreeGrafter"/>
</dbReference>
<dbReference type="AlphaFoldDB" id="A0A6P4CQ05"/>
<sequence>MDVCESEQGSGKHKSVQTPRAAPFVLAEKNNAPTTRRSRTKQVSSRYKSPVPANPTEFTSLHKSPTPVATREVSSRYRSPSPAPLSRRFPSPNPTRTALPSSSSSSSSLQKRAQSSERRRPSTPPSPPPPRPSTPVRDSSLDVKLSSGRAAAGGRLPESLWPSTMRSLSVSFNSDSISSPVSKKSKPVTSLRPTSNVAHKQAETLPLIRKPTPERKRSPLKGKDISNQSENSKPVEILPSKFIDQHRWPSRIGGKVSSSALNRSVDLAVSRSFDTPAPATVLSSLKRYSSDAITLFSRVGSGNVSGEVLRSQKSLPLTPSGKAGPGFTGVRSQSLSVPGSHSHPALPSRTSALSCSGTRGISPSRSRPSTPPPRGVSPSRIRSSGSSVQSSNSNSVLSFIADFRKGNKGAANVEDAHQLRLLYNRYLQWRFTNARAEAALYIQNAIVERTLYDVWRTTLSLLESVIRNRIDLQQRKLELKLNSILNDEMTFLDDWAVFERDHGDTLSGAVQDFKASTLCLPVAGGAKVDIEHLKAAIGQAVDVMQAMGSTICSSLLRVEGMNNLISEVAIVAAKEKALLDECELLLASVAAIQVEESSVRTHLMQIKLALGMSK</sequence>
<reference evidence="3" key="1">
    <citation type="journal article" date="2016" name="Nat. Genet.">
        <title>The genome sequences of Arachis duranensis and Arachis ipaensis, the diploid ancestors of cultivated peanut.</title>
        <authorList>
            <person name="Bertioli D.J."/>
            <person name="Cannon S.B."/>
            <person name="Froenicke L."/>
            <person name="Huang G."/>
            <person name="Farmer A.D."/>
            <person name="Cannon E.K."/>
            <person name="Liu X."/>
            <person name="Gao D."/>
            <person name="Clevenger J."/>
            <person name="Dash S."/>
            <person name="Ren L."/>
            <person name="Moretzsohn M.C."/>
            <person name="Shirasawa K."/>
            <person name="Huang W."/>
            <person name="Vidigal B."/>
            <person name="Abernathy B."/>
            <person name="Chu Y."/>
            <person name="Niederhuth C.E."/>
            <person name="Umale P."/>
            <person name="Araujo A.C."/>
            <person name="Kozik A."/>
            <person name="Kim K.D."/>
            <person name="Burow M.D."/>
            <person name="Varshney R.K."/>
            <person name="Wang X."/>
            <person name="Zhang X."/>
            <person name="Barkley N."/>
            <person name="Guimaraes P.M."/>
            <person name="Isobe S."/>
            <person name="Guo B."/>
            <person name="Liao B."/>
            <person name="Stalker H.T."/>
            <person name="Schmitz R.J."/>
            <person name="Scheffler B.E."/>
            <person name="Leal-Bertioli S.C."/>
            <person name="Xun X."/>
            <person name="Jackson S.A."/>
            <person name="Michelmore R."/>
            <person name="Ozias-Akins P."/>
        </authorList>
    </citation>
    <scope>NUCLEOTIDE SEQUENCE [LARGE SCALE GENOMIC DNA]</scope>
    <source>
        <strain evidence="3">cv. V14167</strain>
    </source>
</reference>
<feature type="compositionally biased region" description="Pro residues" evidence="2">
    <location>
        <begin position="122"/>
        <end position="133"/>
    </location>
</feature>
<dbReference type="GeneID" id="107479560"/>
<feature type="compositionally biased region" description="Basic and acidic residues" evidence="2">
    <location>
        <begin position="211"/>
        <end position="224"/>
    </location>
</feature>
<evidence type="ECO:0000313" key="4">
    <source>
        <dbReference type="RefSeq" id="XP_015955173.1"/>
    </source>
</evidence>
<gene>
    <name evidence="4" type="primary">LOC107479560</name>
</gene>
<evidence type="ECO:0000313" key="3">
    <source>
        <dbReference type="Proteomes" id="UP000515211"/>
    </source>
</evidence>
<dbReference type="InterPro" id="IPR007573">
    <property type="entry name" value="QWRF"/>
</dbReference>
<feature type="compositionally biased region" description="Polar residues" evidence="2">
    <location>
        <begin position="161"/>
        <end position="173"/>
    </location>
</feature>
<keyword evidence="3" id="KW-1185">Reference proteome</keyword>
<dbReference type="GO" id="GO:0008017">
    <property type="term" value="F:microtubule binding"/>
    <property type="evidence" value="ECO:0007669"/>
    <property type="project" value="TreeGrafter"/>
</dbReference>
<feature type="compositionally biased region" description="Low complexity" evidence="2">
    <location>
        <begin position="174"/>
        <end position="190"/>
    </location>
</feature>
<feature type="compositionally biased region" description="Polar residues" evidence="2">
    <location>
        <begin position="31"/>
        <end position="47"/>
    </location>
</feature>
<reference evidence="4" key="2">
    <citation type="submission" date="2025-08" db="UniProtKB">
        <authorList>
            <consortium name="RefSeq"/>
        </authorList>
    </citation>
    <scope>IDENTIFICATION</scope>
    <source>
        <tissue evidence="4">Whole plant</tissue>
    </source>
</reference>
<name>A0A6P4CQ05_ARADU</name>
<proteinExistence type="inferred from homology"/>
<feature type="compositionally biased region" description="Low complexity" evidence="2">
    <location>
        <begin position="376"/>
        <end position="392"/>
    </location>
</feature>
<dbReference type="Pfam" id="PF04484">
    <property type="entry name" value="QWRF"/>
    <property type="match status" value="1"/>
</dbReference>
<protein>
    <submittedName>
        <fullName evidence="4">AUGMIN subunit 8</fullName>
    </submittedName>
</protein>
<dbReference type="PANTHER" id="PTHR31807:SF37">
    <property type="entry name" value="HAUS AUGMIN-LIKE COMPLEX SUBUNIT 8"/>
    <property type="match status" value="1"/>
</dbReference>
<feature type="compositionally biased region" description="Low complexity" evidence="2">
    <location>
        <begin position="356"/>
        <end position="368"/>
    </location>
</feature>
<dbReference type="GO" id="GO:0005880">
    <property type="term" value="C:nuclear microtubule"/>
    <property type="evidence" value="ECO:0007669"/>
    <property type="project" value="TreeGrafter"/>
</dbReference>
<evidence type="ECO:0000256" key="1">
    <source>
        <dbReference type="ARBA" id="ARBA00010016"/>
    </source>
</evidence>
<feature type="compositionally biased region" description="Polar residues" evidence="2">
    <location>
        <begin position="330"/>
        <end position="339"/>
    </location>
</feature>
<dbReference type="RefSeq" id="XP_015955173.1">
    <property type="nucleotide sequence ID" value="XM_016099687.3"/>
</dbReference>
<comment type="similarity">
    <text evidence="1">Belongs to the QWRF family.</text>
</comment>
<dbReference type="PANTHER" id="PTHR31807">
    <property type="entry name" value="AUGMIN FAMILY MEMBER"/>
    <property type="match status" value="1"/>
</dbReference>
<organism evidence="3 4">
    <name type="scientific">Arachis duranensis</name>
    <name type="common">Wild peanut</name>
    <dbReference type="NCBI Taxonomy" id="130453"/>
    <lineage>
        <taxon>Eukaryota</taxon>
        <taxon>Viridiplantae</taxon>
        <taxon>Streptophyta</taxon>
        <taxon>Embryophyta</taxon>
        <taxon>Tracheophyta</taxon>
        <taxon>Spermatophyta</taxon>
        <taxon>Magnoliopsida</taxon>
        <taxon>eudicotyledons</taxon>
        <taxon>Gunneridae</taxon>
        <taxon>Pentapetalae</taxon>
        <taxon>rosids</taxon>
        <taxon>fabids</taxon>
        <taxon>Fabales</taxon>
        <taxon>Fabaceae</taxon>
        <taxon>Papilionoideae</taxon>
        <taxon>50 kb inversion clade</taxon>
        <taxon>dalbergioids sensu lato</taxon>
        <taxon>Dalbergieae</taxon>
        <taxon>Pterocarpus clade</taxon>
        <taxon>Arachis</taxon>
    </lineage>
</organism>
<dbReference type="KEGG" id="adu:107479560"/>
<accession>A0A6P4CQ05</accession>
<feature type="region of interest" description="Disordered" evidence="2">
    <location>
        <begin position="1"/>
        <end position="233"/>
    </location>
</feature>
<dbReference type="Proteomes" id="UP000515211">
    <property type="component" value="Chromosome 3"/>
</dbReference>
<evidence type="ECO:0000256" key="2">
    <source>
        <dbReference type="SAM" id="MobiDB-lite"/>
    </source>
</evidence>
<dbReference type="GO" id="GO:0005737">
    <property type="term" value="C:cytoplasm"/>
    <property type="evidence" value="ECO:0007669"/>
    <property type="project" value="TreeGrafter"/>
</dbReference>